<protein>
    <recommendedName>
        <fullName evidence="1">RelA/SpoT domain-containing protein</fullName>
    </recommendedName>
</protein>
<dbReference type="Pfam" id="PF04607">
    <property type="entry name" value="RelA_SpoT"/>
    <property type="match status" value="1"/>
</dbReference>
<name>A0A919NER1_9ACTN</name>
<dbReference type="InterPro" id="IPR007685">
    <property type="entry name" value="RelA_SpoT"/>
</dbReference>
<dbReference type="SUPFAM" id="SSF81301">
    <property type="entry name" value="Nucleotidyltransferase"/>
    <property type="match status" value="1"/>
</dbReference>
<dbReference type="InterPro" id="IPR043519">
    <property type="entry name" value="NT_sf"/>
</dbReference>
<dbReference type="SMART" id="SM00954">
    <property type="entry name" value="RelA_SpoT"/>
    <property type="match status" value="1"/>
</dbReference>
<dbReference type="GO" id="GO:0015969">
    <property type="term" value="P:guanosine tetraphosphate metabolic process"/>
    <property type="evidence" value="ECO:0007669"/>
    <property type="project" value="InterPro"/>
</dbReference>
<dbReference type="EMBL" id="BOMW01000089">
    <property type="protein sequence ID" value="GIF09511.1"/>
    <property type="molecule type" value="Genomic_DNA"/>
</dbReference>
<accession>A0A919NER1</accession>
<dbReference type="Gene3D" id="3.30.460.10">
    <property type="entry name" value="Beta Polymerase, domain 2"/>
    <property type="match status" value="1"/>
</dbReference>
<dbReference type="CDD" id="cd05399">
    <property type="entry name" value="NT_Rel-Spo_like"/>
    <property type="match status" value="1"/>
</dbReference>
<evidence type="ECO:0000259" key="1">
    <source>
        <dbReference type="SMART" id="SM00954"/>
    </source>
</evidence>
<dbReference type="Proteomes" id="UP000629619">
    <property type="component" value="Unassembled WGS sequence"/>
</dbReference>
<feature type="domain" description="RelA/SpoT" evidence="1">
    <location>
        <begin position="45"/>
        <end position="170"/>
    </location>
</feature>
<sequence length="328" mass="36933">MSTIIELARERYARVRPSYELTAQNLVTEIRHGAISKNLDCVVEGRAKEVSSYVLKALSSKDVVDPWADVYDKIGLRIVVGHTLDLDVACDLVSELFGEPVYVTDDRRMDIPDNELRYPRLHLQVAVPPGLDASDGVEGKPTCEIQIRTEAANLWSRMSHSYLYKPSSRLPKVVRRSLYRLLALVELYDSEVERAVRAMANDRDRNLNLLVSQLERIFYAFCAADYDADLTRKVSAVVLQSVRESERAAYANKLGQFAAEMRADLENVYREYGPGSTPAALGTYLMVSQPESVAIFERLSNAPRTLSQVWKSNGIPEDLLQDMKGVWA</sequence>
<keyword evidence="3" id="KW-1185">Reference proteome</keyword>
<evidence type="ECO:0000313" key="3">
    <source>
        <dbReference type="Proteomes" id="UP000629619"/>
    </source>
</evidence>
<proteinExistence type="predicted"/>
<dbReference type="RefSeq" id="WP_203684812.1">
    <property type="nucleotide sequence ID" value="NZ_BOMW01000089.1"/>
</dbReference>
<reference evidence="2" key="1">
    <citation type="submission" date="2021-01" db="EMBL/GenBank/DDBJ databases">
        <title>Whole genome shotgun sequence of Actinoplanes siamensis NBRC 109076.</title>
        <authorList>
            <person name="Komaki H."/>
            <person name="Tamura T."/>
        </authorList>
    </citation>
    <scope>NUCLEOTIDE SEQUENCE</scope>
    <source>
        <strain evidence="2">NBRC 109076</strain>
    </source>
</reference>
<organism evidence="2 3">
    <name type="scientific">Actinoplanes siamensis</name>
    <dbReference type="NCBI Taxonomy" id="1223317"/>
    <lineage>
        <taxon>Bacteria</taxon>
        <taxon>Bacillati</taxon>
        <taxon>Actinomycetota</taxon>
        <taxon>Actinomycetes</taxon>
        <taxon>Micromonosporales</taxon>
        <taxon>Micromonosporaceae</taxon>
        <taxon>Actinoplanes</taxon>
    </lineage>
</organism>
<comment type="caution">
    <text evidence="2">The sequence shown here is derived from an EMBL/GenBank/DDBJ whole genome shotgun (WGS) entry which is preliminary data.</text>
</comment>
<gene>
    <name evidence="2" type="ORF">Asi03nite_70490</name>
</gene>
<dbReference type="AlphaFoldDB" id="A0A919NER1"/>
<evidence type="ECO:0000313" key="2">
    <source>
        <dbReference type="EMBL" id="GIF09511.1"/>
    </source>
</evidence>